<dbReference type="RefSeq" id="WP_322521176.1">
    <property type="nucleotide sequence ID" value="NZ_CP140153.1"/>
</dbReference>
<evidence type="ECO:0000313" key="2">
    <source>
        <dbReference type="Proteomes" id="UP001327459"/>
    </source>
</evidence>
<accession>A0ABZ0YVU1</accession>
<evidence type="ECO:0000313" key="1">
    <source>
        <dbReference type="EMBL" id="WQH16161.1"/>
    </source>
</evidence>
<dbReference type="EMBL" id="CP140153">
    <property type="protein sequence ID" value="WQH16161.1"/>
    <property type="molecule type" value="Genomic_DNA"/>
</dbReference>
<sequence>MSEGRPQRWFADAVIDGLMSLHVLGLDGRPAADQIDYTAQVWIESLWPTKDWIEALDAERIRVAFHGLVRDCDRWPAPSQLRLRLPPRRQQRRLPRPPRDERAGRAWIAEIQQTLREANHE</sequence>
<gene>
    <name evidence="1" type="ORF">SR882_10405</name>
</gene>
<proteinExistence type="predicted"/>
<organism evidence="1 2">
    <name type="scientific">Guyparkeria halophila</name>
    <dbReference type="NCBI Taxonomy" id="47960"/>
    <lineage>
        <taxon>Bacteria</taxon>
        <taxon>Pseudomonadati</taxon>
        <taxon>Pseudomonadota</taxon>
        <taxon>Gammaproteobacteria</taxon>
        <taxon>Chromatiales</taxon>
        <taxon>Thioalkalibacteraceae</taxon>
        <taxon>Guyparkeria</taxon>
    </lineage>
</organism>
<keyword evidence="2" id="KW-1185">Reference proteome</keyword>
<name>A0ABZ0YVU1_9GAMM</name>
<reference evidence="1 2" key="1">
    <citation type="submission" date="2023-11" db="EMBL/GenBank/DDBJ databases">
        <title>MicrobeMod: A computational toolkit for identifying prokaryotic methylation and restriction-modification with nanopore sequencing.</title>
        <authorList>
            <person name="Crits-Christoph A."/>
            <person name="Kang S.C."/>
            <person name="Lee H."/>
            <person name="Ostrov N."/>
        </authorList>
    </citation>
    <scope>NUCLEOTIDE SEQUENCE [LARGE SCALE GENOMIC DNA]</scope>
    <source>
        <strain evidence="1 2">ATCC 49870</strain>
    </source>
</reference>
<dbReference type="Proteomes" id="UP001327459">
    <property type="component" value="Chromosome"/>
</dbReference>
<protein>
    <submittedName>
        <fullName evidence="1">Uncharacterized protein</fullName>
    </submittedName>
</protein>